<dbReference type="InterPro" id="IPR050312">
    <property type="entry name" value="IolE/XylAMocC-like"/>
</dbReference>
<dbReference type="STRING" id="530584.SAMN05421630_1014"/>
<dbReference type="InterPro" id="IPR036237">
    <property type="entry name" value="Xyl_isomerase-like_sf"/>
</dbReference>
<dbReference type="Gene3D" id="3.20.20.150">
    <property type="entry name" value="Divalent-metal-dependent TIM barrel enzymes"/>
    <property type="match status" value="1"/>
</dbReference>
<dbReference type="RefSeq" id="WP_091794642.1">
    <property type="nucleotide sequence ID" value="NZ_CP016353.1"/>
</dbReference>
<name>A0A222VMM4_9PSEU</name>
<reference evidence="1 2" key="1">
    <citation type="submission" date="2016-10" db="EMBL/GenBank/DDBJ databases">
        <authorList>
            <person name="de Groot N.N."/>
        </authorList>
    </citation>
    <scope>NUCLEOTIDE SEQUENCE [LARGE SCALE GENOMIC DNA]</scope>
    <source>
        <strain evidence="1 2">CGMCC 4.5506</strain>
    </source>
</reference>
<dbReference type="SUPFAM" id="SSF51658">
    <property type="entry name" value="Xylose isomerase-like"/>
    <property type="match status" value="1"/>
</dbReference>
<dbReference type="GO" id="GO:0016853">
    <property type="term" value="F:isomerase activity"/>
    <property type="evidence" value="ECO:0007669"/>
    <property type="project" value="UniProtKB-KW"/>
</dbReference>
<sequence length="286" mass="32126">MTDTRLSRRAMLRTAGVATAAAGLAVAAPGVATAGWGHGWGRRIPKDRIGIQLYTLRDAFEADLEGTMEALADIGYRSVELAGTYGRSAKEFRRVLDRYRLRAISAHVDFNGADVDQLIDDAKTIGYRTADCAYANYGTIAEWTDFAKRLDKAGKAFRKAGIKYGYHNHAHEFQAIDGVRPIDVIARHTSRHNIHFEHDLYWIVSGGADPVREFYRYFGRVTQFHVKDRAEDGSFADLGTGTIDFRRLFRDTWVGQLKDYIVEHDAPTDPVNTAAVGYRYLANLRF</sequence>
<gene>
    <name evidence="1" type="ORF">SAMN05421630_1014</name>
</gene>
<organism evidence="1 2">
    <name type="scientific">Prauserella marina</name>
    <dbReference type="NCBI Taxonomy" id="530584"/>
    <lineage>
        <taxon>Bacteria</taxon>
        <taxon>Bacillati</taxon>
        <taxon>Actinomycetota</taxon>
        <taxon>Actinomycetes</taxon>
        <taxon>Pseudonocardiales</taxon>
        <taxon>Pseudonocardiaceae</taxon>
        <taxon>Prauserella</taxon>
    </lineage>
</organism>
<dbReference type="AlphaFoldDB" id="A0A222VMM4"/>
<dbReference type="PANTHER" id="PTHR12110">
    <property type="entry name" value="HYDROXYPYRUVATE ISOMERASE"/>
    <property type="match status" value="1"/>
</dbReference>
<keyword evidence="1" id="KW-0413">Isomerase</keyword>
<accession>A0A222VMM4</accession>
<dbReference type="PANTHER" id="PTHR12110:SF41">
    <property type="entry name" value="INOSOSE DEHYDRATASE"/>
    <property type="match status" value="1"/>
</dbReference>
<protein>
    <submittedName>
        <fullName evidence="1">Sugar phosphate isomerase/epimerase</fullName>
    </submittedName>
</protein>
<dbReference type="Proteomes" id="UP000199494">
    <property type="component" value="Unassembled WGS sequence"/>
</dbReference>
<dbReference type="EMBL" id="FMZE01000001">
    <property type="protein sequence ID" value="SDC00072.1"/>
    <property type="molecule type" value="Genomic_DNA"/>
</dbReference>
<evidence type="ECO:0000313" key="1">
    <source>
        <dbReference type="EMBL" id="SDC00072.1"/>
    </source>
</evidence>
<proteinExistence type="predicted"/>
<evidence type="ECO:0000313" key="2">
    <source>
        <dbReference type="Proteomes" id="UP000199494"/>
    </source>
</evidence>
<dbReference type="PROSITE" id="PS51318">
    <property type="entry name" value="TAT"/>
    <property type="match status" value="1"/>
</dbReference>
<keyword evidence="2" id="KW-1185">Reference proteome</keyword>
<dbReference type="InterPro" id="IPR006311">
    <property type="entry name" value="TAT_signal"/>
</dbReference>
<dbReference type="InterPro" id="IPR013022">
    <property type="entry name" value="Xyl_isomerase-like_TIM-brl"/>
</dbReference>
<dbReference type="Pfam" id="PF01261">
    <property type="entry name" value="AP_endonuc_2"/>
    <property type="match status" value="1"/>
</dbReference>
<dbReference type="OrthoDB" id="9798407at2"/>
<dbReference type="KEGG" id="pmad:BAY61_08230"/>